<reference evidence="2" key="1">
    <citation type="submission" date="2020-03" db="EMBL/GenBank/DDBJ databases">
        <authorList>
            <person name="Weist P."/>
        </authorList>
    </citation>
    <scope>NUCLEOTIDE SEQUENCE</scope>
</reference>
<dbReference type="Proteomes" id="UP001153269">
    <property type="component" value="Unassembled WGS sequence"/>
</dbReference>
<organism evidence="2 3">
    <name type="scientific">Pleuronectes platessa</name>
    <name type="common">European plaice</name>
    <dbReference type="NCBI Taxonomy" id="8262"/>
    <lineage>
        <taxon>Eukaryota</taxon>
        <taxon>Metazoa</taxon>
        <taxon>Chordata</taxon>
        <taxon>Craniata</taxon>
        <taxon>Vertebrata</taxon>
        <taxon>Euteleostomi</taxon>
        <taxon>Actinopterygii</taxon>
        <taxon>Neopterygii</taxon>
        <taxon>Teleostei</taxon>
        <taxon>Neoteleostei</taxon>
        <taxon>Acanthomorphata</taxon>
        <taxon>Carangaria</taxon>
        <taxon>Pleuronectiformes</taxon>
        <taxon>Pleuronectoidei</taxon>
        <taxon>Pleuronectidae</taxon>
        <taxon>Pleuronectes</taxon>
    </lineage>
</organism>
<proteinExistence type="predicted"/>
<name>A0A9N7VQ14_PLEPL</name>
<evidence type="ECO:0000313" key="2">
    <source>
        <dbReference type="EMBL" id="CAB1453203.1"/>
    </source>
</evidence>
<dbReference type="AlphaFoldDB" id="A0A9N7VQ14"/>
<evidence type="ECO:0000313" key="3">
    <source>
        <dbReference type="Proteomes" id="UP001153269"/>
    </source>
</evidence>
<protein>
    <submittedName>
        <fullName evidence="2">Uncharacterized protein</fullName>
    </submittedName>
</protein>
<sequence>MFHIKQRLQTGNACAKNTKKVSEDMKEMEHRRLTMAWHLHTVQHVFWDTVIDITANARETGSAEITTGRRRRMRRELERLPAGSKGAAEQGGFYMMQKRARGMKKKHSAKDVSHVGTHCILKCNVCQSMAYFWNPFTSWERWKKQKQAAMGK</sequence>
<feature type="region of interest" description="Disordered" evidence="1">
    <location>
        <begin position="1"/>
        <end position="20"/>
    </location>
</feature>
<evidence type="ECO:0000256" key="1">
    <source>
        <dbReference type="SAM" id="MobiDB-lite"/>
    </source>
</evidence>
<keyword evidence="3" id="KW-1185">Reference proteome</keyword>
<comment type="caution">
    <text evidence="2">The sequence shown here is derived from an EMBL/GenBank/DDBJ whole genome shotgun (WGS) entry which is preliminary data.</text>
</comment>
<accession>A0A9N7VQ14</accession>
<gene>
    <name evidence="2" type="ORF">PLEPLA_LOCUS40953</name>
</gene>
<dbReference type="EMBL" id="CADEAL010004160">
    <property type="protein sequence ID" value="CAB1453203.1"/>
    <property type="molecule type" value="Genomic_DNA"/>
</dbReference>